<name>A0A2A6LYT8_RHIFR</name>
<sequence>MNKYRTTTPLLISVSGLDIELDLEVEYSVSRYRAATLTQPEEPRSVEVEEIRAMLESVELPLPSWLEGAIYDDDGFKASLLEDADDKDSAAAEDAAEYRREMRAGL</sequence>
<reference evidence="1 2" key="1">
    <citation type="submission" date="2017-09" db="EMBL/GenBank/DDBJ databases">
        <title>Comparative genomics of rhizobia isolated from Phaseolus vulgaris in China.</title>
        <authorList>
            <person name="Tong W."/>
        </authorList>
    </citation>
    <scope>NUCLEOTIDE SEQUENCE [LARGE SCALE GENOMIC DNA]</scope>
    <source>
        <strain evidence="1 2">PCH1</strain>
    </source>
</reference>
<accession>A0A2A6LYT8</accession>
<dbReference type="AlphaFoldDB" id="A0A2A6LYT8"/>
<evidence type="ECO:0000313" key="2">
    <source>
        <dbReference type="Proteomes" id="UP000220353"/>
    </source>
</evidence>
<gene>
    <name evidence="1" type="ORF">CO661_14045</name>
</gene>
<dbReference type="Proteomes" id="UP000220353">
    <property type="component" value="Unassembled WGS sequence"/>
</dbReference>
<comment type="caution">
    <text evidence="1">The sequence shown here is derived from an EMBL/GenBank/DDBJ whole genome shotgun (WGS) entry which is preliminary data.</text>
</comment>
<dbReference type="RefSeq" id="WP_097586907.1">
    <property type="nucleotide sequence ID" value="NZ_NWTC01000009.1"/>
</dbReference>
<protein>
    <submittedName>
        <fullName evidence="1">Uncharacterized protein</fullName>
    </submittedName>
</protein>
<organism evidence="1 2">
    <name type="scientific">Rhizobium fredii</name>
    <name type="common">Sinorhizobium fredii</name>
    <dbReference type="NCBI Taxonomy" id="380"/>
    <lineage>
        <taxon>Bacteria</taxon>
        <taxon>Pseudomonadati</taxon>
        <taxon>Pseudomonadota</taxon>
        <taxon>Alphaproteobacteria</taxon>
        <taxon>Hyphomicrobiales</taxon>
        <taxon>Rhizobiaceae</taxon>
        <taxon>Sinorhizobium/Ensifer group</taxon>
        <taxon>Sinorhizobium</taxon>
    </lineage>
</organism>
<proteinExistence type="predicted"/>
<evidence type="ECO:0000313" key="1">
    <source>
        <dbReference type="EMBL" id="PDT47299.1"/>
    </source>
</evidence>
<dbReference type="EMBL" id="NWTC01000009">
    <property type="protein sequence ID" value="PDT47299.1"/>
    <property type="molecule type" value="Genomic_DNA"/>
</dbReference>